<organism evidence="2 3">
    <name type="scientific">Etheostoma spectabile</name>
    <name type="common">orangethroat darter</name>
    <dbReference type="NCBI Taxonomy" id="54343"/>
    <lineage>
        <taxon>Eukaryota</taxon>
        <taxon>Metazoa</taxon>
        <taxon>Chordata</taxon>
        <taxon>Craniata</taxon>
        <taxon>Vertebrata</taxon>
        <taxon>Euteleostomi</taxon>
        <taxon>Actinopterygii</taxon>
        <taxon>Neopterygii</taxon>
        <taxon>Teleostei</taxon>
        <taxon>Neoteleostei</taxon>
        <taxon>Acanthomorphata</taxon>
        <taxon>Eupercaria</taxon>
        <taxon>Perciformes</taxon>
        <taxon>Percoidei</taxon>
        <taxon>Percidae</taxon>
        <taxon>Etheostomatinae</taxon>
        <taxon>Etheostoma</taxon>
    </lineage>
</organism>
<evidence type="ECO:0000313" key="3">
    <source>
        <dbReference type="Proteomes" id="UP000327493"/>
    </source>
</evidence>
<proteinExistence type="predicted"/>
<keyword evidence="1" id="KW-0812">Transmembrane</keyword>
<keyword evidence="1" id="KW-1133">Transmembrane helix</keyword>
<name>A0A5J5CVI5_9PERO</name>
<evidence type="ECO:0000313" key="2">
    <source>
        <dbReference type="EMBL" id="KAA8585797.1"/>
    </source>
</evidence>
<dbReference type="EMBL" id="VOFY01000014">
    <property type="protein sequence ID" value="KAA8585797.1"/>
    <property type="molecule type" value="Genomic_DNA"/>
</dbReference>
<keyword evidence="3" id="KW-1185">Reference proteome</keyword>
<gene>
    <name evidence="2" type="ORF">FQN60_007366</name>
</gene>
<sequence length="191" mass="21048">MEPPLDFPCGRDPGRLPCDSQTSCLWRRFTDSADTVASNVDLCCYFGLSQQFFLGKGSVPMSTSPSPRGILTLLQTDNPTFPPRSILFLVAVGLITLIDVKVAVHLILSSSNLDKRLPAVFLGSRLEFCGRPLGTVVNWPSEQFTSSSTVLQRQDFGHSQRVSDDNATPAAKSCSRLRSRVTGRYGKKTWY</sequence>
<protein>
    <submittedName>
        <fullName evidence="2">Uncharacterized protein</fullName>
    </submittedName>
</protein>
<feature type="transmembrane region" description="Helical" evidence="1">
    <location>
        <begin position="86"/>
        <end position="108"/>
    </location>
</feature>
<keyword evidence="1" id="KW-0472">Membrane</keyword>
<reference evidence="2 3" key="1">
    <citation type="submission" date="2019-08" db="EMBL/GenBank/DDBJ databases">
        <title>A chromosome-level genome assembly, high-density linkage maps, and genome scans reveal the genomic architecture of hybrid incompatibilities underlying speciation via character displacement in darters (Percidae: Etheostominae).</title>
        <authorList>
            <person name="Moran R.L."/>
            <person name="Catchen J.M."/>
            <person name="Fuller R.C."/>
        </authorList>
    </citation>
    <scope>NUCLEOTIDE SEQUENCE [LARGE SCALE GENOMIC DNA]</scope>
    <source>
        <strain evidence="2">EspeVRDwgs_2016</strain>
        <tissue evidence="2">Muscle</tissue>
    </source>
</reference>
<evidence type="ECO:0000256" key="1">
    <source>
        <dbReference type="SAM" id="Phobius"/>
    </source>
</evidence>
<accession>A0A5J5CVI5</accession>
<comment type="caution">
    <text evidence="2">The sequence shown here is derived from an EMBL/GenBank/DDBJ whole genome shotgun (WGS) entry which is preliminary data.</text>
</comment>
<dbReference type="Proteomes" id="UP000327493">
    <property type="component" value="Chromosome 14"/>
</dbReference>
<dbReference type="AlphaFoldDB" id="A0A5J5CVI5"/>